<protein>
    <submittedName>
        <fullName evidence="1">Uncharacterized protein</fullName>
    </submittedName>
</protein>
<evidence type="ECO:0000313" key="1">
    <source>
        <dbReference type="EMBL" id="OHA59208.1"/>
    </source>
</evidence>
<gene>
    <name evidence="1" type="ORF">A2370_00015</name>
</gene>
<evidence type="ECO:0000313" key="2">
    <source>
        <dbReference type="Proteomes" id="UP000176222"/>
    </source>
</evidence>
<organism evidence="1 2">
    <name type="scientific">Candidatus Vogelbacteria bacterium RIFOXYB1_FULL_42_16</name>
    <dbReference type="NCBI Taxonomy" id="1802436"/>
    <lineage>
        <taxon>Bacteria</taxon>
        <taxon>Candidatus Vogeliibacteriota</taxon>
    </lineage>
</organism>
<dbReference type="InterPro" id="IPR017853">
    <property type="entry name" value="GH"/>
</dbReference>
<dbReference type="SUPFAM" id="SSF51445">
    <property type="entry name" value="(Trans)glycosidases"/>
    <property type="match status" value="1"/>
</dbReference>
<dbReference type="STRING" id="1802436.A2370_00015"/>
<sequence>MLFAILFFIYLLFQPFQGYAFYDPLSAPNNRYGIHIADTTDIEDASKLANSTGGEWGYITLVIPDTDMNISKWQEIFNRLRRSKLIPLVRIATHVEGDSWVKPQEHNIPKWVDFLNSLNWPIENRYVILYNEPNHAKEWGNTIDPEGYASLLIKFSAALKSKSEDFFILPAGLDASASPNGSTIDEETYIRRMIMAQPNILQAIDGWNSHSYPNPGFSGNPYAYGKGTLATFHWEQELLQTLGLGRILPIFITETGWQHSGGKYYDNRLLSPEAVSANITAASLSIWQSANIVAITPFVFNYQDYPFDHFSFKKINTSDYYAHYYGYQQIQKTRGIPQQRESIQINSQFLPSSMVMQSTYIVQTTIKNTGQSIIYPFSNYLVNIREDKHLFESICDPPPKLEPNEQGTIRCTIKTPQVEGDYTVQSSLLHGSKDIPIEYKMIRIIPPPSAQLHVTLGFNKTVSIPSSTVLVYDVNNVLLHKFTNVPIQKGIMNITGLYQIIPGRQYRIVVLVPYYLPRQEYITMNEQNNNWTIRRLYPFDFNKDGAFTLADILSMFLLSPKKVFDLVF</sequence>
<dbReference type="Gene3D" id="3.20.20.80">
    <property type="entry name" value="Glycosidases"/>
    <property type="match status" value="1"/>
</dbReference>
<dbReference type="Proteomes" id="UP000176222">
    <property type="component" value="Unassembled WGS sequence"/>
</dbReference>
<comment type="caution">
    <text evidence="1">The sequence shown here is derived from an EMBL/GenBank/DDBJ whole genome shotgun (WGS) entry which is preliminary data.</text>
</comment>
<dbReference type="AlphaFoldDB" id="A0A1G2QFP6"/>
<dbReference type="EMBL" id="MHTH01000004">
    <property type="protein sequence ID" value="OHA59208.1"/>
    <property type="molecule type" value="Genomic_DNA"/>
</dbReference>
<name>A0A1G2QFP6_9BACT</name>
<proteinExistence type="predicted"/>
<accession>A0A1G2QFP6</accession>
<reference evidence="1 2" key="1">
    <citation type="journal article" date="2016" name="Nat. Commun.">
        <title>Thousands of microbial genomes shed light on interconnected biogeochemical processes in an aquifer system.</title>
        <authorList>
            <person name="Anantharaman K."/>
            <person name="Brown C.T."/>
            <person name="Hug L.A."/>
            <person name="Sharon I."/>
            <person name="Castelle C.J."/>
            <person name="Probst A.J."/>
            <person name="Thomas B.C."/>
            <person name="Singh A."/>
            <person name="Wilkins M.J."/>
            <person name="Karaoz U."/>
            <person name="Brodie E.L."/>
            <person name="Williams K.H."/>
            <person name="Hubbard S.S."/>
            <person name="Banfield J.F."/>
        </authorList>
    </citation>
    <scope>NUCLEOTIDE SEQUENCE [LARGE SCALE GENOMIC DNA]</scope>
</reference>